<reference evidence="2 3" key="1">
    <citation type="submission" date="2024-02" db="EMBL/GenBank/DDBJ databases">
        <title>Herpetosiphon gulosus NBRC 112829.</title>
        <authorList>
            <person name="Ichikawa N."/>
            <person name="Katano-Makiyama Y."/>
            <person name="Hidaka K."/>
        </authorList>
    </citation>
    <scope>NUCLEOTIDE SEQUENCE [LARGE SCALE GENOMIC DNA]</scope>
    <source>
        <strain evidence="2 3">NBRC 112829</strain>
    </source>
</reference>
<dbReference type="NCBIfam" id="TIGR03898">
    <property type="entry name" value="lanti_MRSA_kill"/>
    <property type="match status" value="1"/>
</dbReference>
<gene>
    <name evidence="2" type="ORF">Hgul01_03063</name>
</gene>
<accession>A0ABP9X1E8</accession>
<dbReference type="InterPro" id="IPR027635">
    <property type="entry name" value="Lantibiotic2_lead_pep_dom"/>
</dbReference>
<dbReference type="EMBL" id="BAABRU010000010">
    <property type="protein sequence ID" value="GAA5529257.1"/>
    <property type="molecule type" value="Genomic_DNA"/>
</dbReference>
<dbReference type="RefSeq" id="WP_345722870.1">
    <property type="nucleotide sequence ID" value="NZ_BAABRU010000010.1"/>
</dbReference>
<evidence type="ECO:0000256" key="1">
    <source>
        <dbReference type="SAM" id="MobiDB-lite"/>
    </source>
</evidence>
<protein>
    <submittedName>
        <fullName evidence="2">Uncharacterized protein</fullName>
    </submittedName>
</protein>
<comment type="caution">
    <text evidence="2">The sequence shown here is derived from an EMBL/GenBank/DDBJ whole genome shotgun (WGS) entry which is preliminary data.</text>
</comment>
<dbReference type="InterPro" id="IPR010133">
    <property type="entry name" value="Bacteriocin_signal_seq"/>
</dbReference>
<dbReference type="NCBIfam" id="TIGR01847">
    <property type="entry name" value="bacteriocin_sig"/>
    <property type="match status" value="1"/>
</dbReference>
<proteinExistence type="predicted"/>
<sequence length="75" mass="8105">MSHEETINAWNNADQNPEAEPTKPQPMPANPAGMTELSDEELRQIQGGTLVDCSIIPTMTSVTSAVPCVVHTDEQ</sequence>
<feature type="region of interest" description="Disordered" evidence="1">
    <location>
        <begin position="1"/>
        <end position="35"/>
    </location>
</feature>
<evidence type="ECO:0000313" key="2">
    <source>
        <dbReference type="EMBL" id="GAA5529257.1"/>
    </source>
</evidence>
<name>A0ABP9X1E8_9CHLR</name>
<dbReference type="Proteomes" id="UP001428290">
    <property type="component" value="Unassembled WGS sequence"/>
</dbReference>
<keyword evidence="3" id="KW-1185">Reference proteome</keyword>
<evidence type="ECO:0000313" key="3">
    <source>
        <dbReference type="Proteomes" id="UP001428290"/>
    </source>
</evidence>
<organism evidence="2 3">
    <name type="scientific">Herpetosiphon gulosus</name>
    <dbReference type="NCBI Taxonomy" id="1973496"/>
    <lineage>
        <taxon>Bacteria</taxon>
        <taxon>Bacillati</taxon>
        <taxon>Chloroflexota</taxon>
        <taxon>Chloroflexia</taxon>
        <taxon>Herpetosiphonales</taxon>
        <taxon>Herpetosiphonaceae</taxon>
        <taxon>Herpetosiphon</taxon>
    </lineage>
</organism>